<sequence>MLLSLQAQVAIALVFIGCGSNVVFLELLIKRDPGIGNLLTFFSFLFNALQGFLYKYFFIKSSSKVPITAWVKLVTIYFIVSVINNYALSFNISMPLTLIFRAGSLMANMVLGVLLLNKSYSRSKYASVLMITIGIAICTIASGQSISTNKEDGGFSSWLMGISLQSVPLFFSAYLGIYQEKLRAQYGKHSNEAFFYMHVIALPGFLFLYSDISHHMNITLSSEVIYFGMPIVAFYLIANILTQFVCIRSVFLLTSECASLTVTLIITLRKFVSILVSIWYFQNPFTVAHWMGAVLVFTGTAIFTELIGSFRRKKTD</sequence>
<feature type="transmembrane region" description="Helical" evidence="8">
    <location>
        <begin position="193"/>
        <end position="212"/>
    </location>
</feature>
<feature type="transmembrane region" description="Helical" evidence="8">
    <location>
        <begin position="287"/>
        <end position="308"/>
    </location>
</feature>
<dbReference type="GO" id="GO:0000139">
    <property type="term" value="C:Golgi membrane"/>
    <property type="evidence" value="ECO:0007669"/>
    <property type="project" value="TreeGrafter"/>
</dbReference>
<dbReference type="Pfam" id="PF08449">
    <property type="entry name" value="UAA"/>
    <property type="match status" value="1"/>
</dbReference>
<evidence type="ECO:0000256" key="2">
    <source>
        <dbReference type="ARBA" id="ARBA00010694"/>
    </source>
</evidence>
<keyword evidence="4" id="KW-0762">Sugar transport</keyword>
<reference evidence="9" key="1">
    <citation type="submission" date="2009-03" db="EMBL/GenBank/DDBJ databases">
        <title>Caligus rogercresseyi ESTs and full-length cDNAs.</title>
        <authorList>
            <person name="Yasuike M."/>
            <person name="von Schalburg K."/>
            <person name="Cooper G."/>
            <person name="Leong J."/>
            <person name="Jones S.R.M."/>
            <person name="Koop B.F."/>
        </authorList>
    </citation>
    <scope>NUCLEOTIDE SEQUENCE</scope>
    <source>
        <tissue evidence="9">Whole tissue</tissue>
    </source>
</reference>
<evidence type="ECO:0000256" key="1">
    <source>
        <dbReference type="ARBA" id="ARBA00004127"/>
    </source>
</evidence>
<evidence type="ECO:0000256" key="6">
    <source>
        <dbReference type="ARBA" id="ARBA00022989"/>
    </source>
</evidence>
<organism evidence="9">
    <name type="scientific">Caligus rogercresseyi</name>
    <name type="common">Sea louse</name>
    <dbReference type="NCBI Taxonomy" id="217165"/>
    <lineage>
        <taxon>Eukaryota</taxon>
        <taxon>Metazoa</taxon>
        <taxon>Ecdysozoa</taxon>
        <taxon>Arthropoda</taxon>
        <taxon>Crustacea</taxon>
        <taxon>Multicrustacea</taxon>
        <taxon>Hexanauplia</taxon>
        <taxon>Copepoda</taxon>
        <taxon>Siphonostomatoida</taxon>
        <taxon>Caligidae</taxon>
        <taxon>Caligus</taxon>
    </lineage>
</organism>
<name>C1BQP5_CALRO</name>
<evidence type="ECO:0000256" key="7">
    <source>
        <dbReference type="ARBA" id="ARBA00023136"/>
    </source>
</evidence>
<dbReference type="EMBL" id="BT076924">
    <property type="protein sequence ID" value="ACO11348.1"/>
    <property type="molecule type" value="mRNA"/>
</dbReference>
<dbReference type="AlphaFoldDB" id="C1BQP5"/>
<feature type="transmembrane region" description="Helical" evidence="8">
    <location>
        <begin position="158"/>
        <end position="177"/>
    </location>
</feature>
<keyword evidence="6 8" id="KW-1133">Transmembrane helix</keyword>
<feature type="transmembrane region" description="Helical" evidence="8">
    <location>
        <begin position="69"/>
        <end position="88"/>
    </location>
</feature>
<keyword evidence="7 8" id="KW-0472">Membrane</keyword>
<dbReference type="GO" id="GO:0005789">
    <property type="term" value="C:endoplasmic reticulum membrane"/>
    <property type="evidence" value="ECO:0007669"/>
    <property type="project" value="TreeGrafter"/>
</dbReference>
<feature type="transmembrane region" description="Helical" evidence="8">
    <location>
        <begin position="224"/>
        <end position="246"/>
    </location>
</feature>
<dbReference type="GO" id="GO:0005462">
    <property type="term" value="F:UDP-N-acetylglucosamine transmembrane transporter activity"/>
    <property type="evidence" value="ECO:0007669"/>
    <property type="project" value="TreeGrafter"/>
</dbReference>
<dbReference type="PANTHER" id="PTHR10778:SF4">
    <property type="entry name" value="NUCLEOTIDE SUGAR TRANSPORTER SLC35B4"/>
    <property type="match status" value="1"/>
</dbReference>
<keyword evidence="5 8" id="KW-0812">Transmembrane</keyword>
<evidence type="ECO:0000313" key="9">
    <source>
        <dbReference type="EMBL" id="ACO11348.1"/>
    </source>
</evidence>
<evidence type="ECO:0000256" key="5">
    <source>
        <dbReference type="ARBA" id="ARBA00022692"/>
    </source>
</evidence>
<feature type="transmembrane region" description="Helical" evidence="8">
    <location>
        <begin position="94"/>
        <end position="116"/>
    </location>
</feature>
<feature type="transmembrane region" description="Helical" evidence="8">
    <location>
        <begin position="35"/>
        <end position="57"/>
    </location>
</feature>
<proteinExistence type="evidence at transcript level"/>
<feature type="transmembrane region" description="Helical" evidence="8">
    <location>
        <begin position="7"/>
        <end position="29"/>
    </location>
</feature>
<evidence type="ECO:0000256" key="8">
    <source>
        <dbReference type="SAM" id="Phobius"/>
    </source>
</evidence>
<feature type="transmembrane region" description="Helical" evidence="8">
    <location>
        <begin position="128"/>
        <end position="146"/>
    </location>
</feature>
<feature type="transmembrane region" description="Helical" evidence="8">
    <location>
        <begin position="258"/>
        <end position="281"/>
    </location>
</feature>
<keyword evidence="3" id="KW-0813">Transport</keyword>
<accession>C1BQP5</accession>
<evidence type="ECO:0000256" key="3">
    <source>
        <dbReference type="ARBA" id="ARBA00022448"/>
    </source>
</evidence>
<comment type="similarity">
    <text evidence="2">Belongs to the nucleotide-sugar transporter family. SLC35B subfamily.</text>
</comment>
<evidence type="ECO:0000256" key="4">
    <source>
        <dbReference type="ARBA" id="ARBA00022597"/>
    </source>
</evidence>
<dbReference type="InterPro" id="IPR013657">
    <property type="entry name" value="SCL35B1-4/HUT1"/>
</dbReference>
<dbReference type="GO" id="GO:0005464">
    <property type="term" value="F:UDP-xylose transmembrane transporter activity"/>
    <property type="evidence" value="ECO:0007669"/>
    <property type="project" value="TreeGrafter"/>
</dbReference>
<comment type="subcellular location">
    <subcellularLocation>
        <location evidence="1">Endomembrane system</location>
        <topology evidence="1">Multi-pass membrane protein</topology>
    </subcellularLocation>
</comment>
<dbReference type="PANTHER" id="PTHR10778">
    <property type="entry name" value="SOLUTE CARRIER FAMILY 35 MEMBER B"/>
    <property type="match status" value="1"/>
</dbReference>
<gene>
    <name evidence="9" type="primary">S35B4</name>
</gene>
<protein>
    <submittedName>
        <fullName evidence="9">UDP-xylose and UDP-N-acetylglucosamine transporter</fullName>
    </submittedName>
</protein>